<protein>
    <submittedName>
        <fullName evidence="2">Uncharacterized protein</fullName>
    </submittedName>
</protein>
<feature type="region of interest" description="Disordered" evidence="1">
    <location>
        <begin position="30"/>
        <end position="65"/>
    </location>
</feature>
<name>A0ABR3FYK0_9AGAR</name>
<sequence length="82" mass="9057">MDGCEVLYNLSPDCVVSKSKFLRCAAVPMQPGHTPVKRSPSTTPPPHPQHLSSGVAYPENSPRAMHSTLAIQHQHIVPYQHY</sequence>
<feature type="non-terminal residue" evidence="2">
    <location>
        <position position="82"/>
    </location>
</feature>
<reference evidence="2 3" key="1">
    <citation type="submission" date="2024-02" db="EMBL/GenBank/DDBJ databases">
        <title>A draft genome for the cacao thread blight pathogen Marasmius crinis-equi.</title>
        <authorList>
            <person name="Cohen S.P."/>
            <person name="Baruah I.K."/>
            <person name="Amoako-Attah I."/>
            <person name="Bukari Y."/>
            <person name="Meinhardt L.W."/>
            <person name="Bailey B.A."/>
        </authorList>
    </citation>
    <scope>NUCLEOTIDE SEQUENCE [LARGE SCALE GENOMIC DNA]</scope>
    <source>
        <strain evidence="2 3">GH-76</strain>
    </source>
</reference>
<dbReference type="Proteomes" id="UP001465976">
    <property type="component" value="Unassembled WGS sequence"/>
</dbReference>
<evidence type="ECO:0000256" key="1">
    <source>
        <dbReference type="SAM" id="MobiDB-lite"/>
    </source>
</evidence>
<dbReference type="EMBL" id="JBAHYK010000027">
    <property type="protein sequence ID" value="KAL0580615.1"/>
    <property type="molecule type" value="Genomic_DNA"/>
</dbReference>
<organism evidence="2 3">
    <name type="scientific">Marasmius crinis-equi</name>
    <dbReference type="NCBI Taxonomy" id="585013"/>
    <lineage>
        <taxon>Eukaryota</taxon>
        <taxon>Fungi</taxon>
        <taxon>Dikarya</taxon>
        <taxon>Basidiomycota</taxon>
        <taxon>Agaricomycotina</taxon>
        <taxon>Agaricomycetes</taxon>
        <taxon>Agaricomycetidae</taxon>
        <taxon>Agaricales</taxon>
        <taxon>Marasmiineae</taxon>
        <taxon>Marasmiaceae</taxon>
        <taxon>Marasmius</taxon>
    </lineage>
</organism>
<accession>A0ABR3FYK0</accession>
<proteinExistence type="predicted"/>
<keyword evidence="3" id="KW-1185">Reference proteome</keyword>
<gene>
    <name evidence="2" type="ORF">V5O48_001440</name>
</gene>
<evidence type="ECO:0000313" key="3">
    <source>
        <dbReference type="Proteomes" id="UP001465976"/>
    </source>
</evidence>
<comment type="caution">
    <text evidence="2">The sequence shown here is derived from an EMBL/GenBank/DDBJ whole genome shotgun (WGS) entry which is preliminary data.</text>
</comment>
<evidence type="ECO:0000313" key="2">
    <source>
        <dbReference type="EMBL" id="KAL0580615.1"/>
    </source>
</evidence>